<name>A0A382NSL4_9ZZZZ</name>
<dbReference type="InterPro" id="IPR016084">
    <property type="entry name" value="Haem_Oase-like_multi-hlx"/>
</dbReference>
<accession>A0A382NSL4</accession>
<evidence type="ECO:0008006" key="2">
    <source>
        <dbReference type="Google" id="ProtNLM"/>
    </source>
</evidence>
<dbReference type="Gene3D" id="1.20.910.10">
    <property type="entry name" value="Heme oxygenase-like"/>
    <property type="match status" value="1"/>
</dbReference>
<gene>
    <name evidence="1" type="ORF">METZ01_LOCUS315405</name>
</gene>
<evidence type="ECO:0000313" key="1">
    <source>
        <dbReference type="EMBL" id="SVC62551.1"/>
    </source>
</evidence>
<reference evidence="1" key="1">
    <citation type="submission" date="2018-05" db="EMBL/GenBank/DDBJ databases">
        <authorList>
            <person name="Lanie J.A."/>
            <person name="Ng W.-L."/>
            <person name="Kazmierczak K.M."/>
            <person name="Andrzejewski T.M."/>
            <person name="Davidsen T.M."/>
            <person name="Wayne K.J."/>
            <person name="Tettelin H."/>
            <person name="Glass J.I."/>
            <person name="Rusch D."/>
            <person name="Podicherti R."/>
            <person name="Tsui H.-C.T."/>
            <person name="Winkler M.E."/>
        </authorList>
    </citation>
    <scope>NUCLEOTIDE SEQUENCE</scope>
</reference>
<dbReference type="AlphaFoldDB" id="A0A382NSL4"/>
<dbReference type="InterPro" id="IPR024423">
    <property type="entry name" value="DUF3050"/>
</dbReference>
<proteinExistence type="predicted"/>
<dbReference type="Pfam" id="PF11251">
    <property type="entry name" value="DUF3050"/>
    <property type="match status" value="1"/>
</dbReference>
<sequence>MFRQLIKRLSKKDPQRWRKLGFYFTEHIDSDENRHGPMARTMLERHCSQDIAQSDEAVQTAKNALLQRKQFWDEIHKNMSSKLI</sequence>
<organism evidence="1">
    <name type="scientific">marine metagenome</name>
    <dbReference type="NCBI Taxonomy" id="408172"/>
    <lineage>
        <taxon>unclassified sequences</taxon>
        <taxon>metagenomes</taxon>
        <taxon>ecological metagenomes</taxon>
    </lineage>
</organism>
<protein>
    <recommendedName>
        <fullName evidence="2">Thiaminase-2/PQQC domain-containing protein</fullName>
    </recommendedName>
</protein>
<dbReference type="SUPFAM" id="SSF48613">
    <property type="entry name" value="Heme oxygenase-like"/>
    <property type="match status" value="1"/>
</dbReference>
<dbReference type="EMBL" id="UINC01101610">
    <property type="protein sequence ID" value="SVC62551.1"/>
    <property type="molecule type" value="Genomic_DNA"/>
</dbReference>